<feature type="region of interest" description="Disordered" evidence="1">
    <location>
        <begin position="202"/>
        <end position="259"/>
    </location>
</feature>
<organism evidence="2 3">
    <name type="scientific">Catenaria anguillulae PL171</name>
    <dbReference type="NCBI Taxonomy" id="765915"/>
    <lineage>
        <taxon>Eukaryota</taxon>
        <taxon>Fungi</taxon>
        <taxon>Fungi incertae sedis</taxon>
        <taxon>Blastocladiomycota</taxon>
        <taxon>Blastocladiomycetes</taxon>
        <taxon>Blastocladiales</taxon>
        <taxon>Catenariaceae</taxon>
        <taxon>Catenaria</taxon>
    </lineage>
</organism>
<feature type="compositionally biased region" description="Low complexity" evidence="1">
    <location>
        <begin position="142"/>
        <end position="155"/>
    </location>
</feature>
<proteinExistence type="predicted"/>
<evidence type="ECO:0000313" key="3">
    <source>
        <dbReference type="Proteomes" id="UP000193411"/>
    </source>
</evidence>
<accession>A0A1Y2HZX1</accession>
<name>A0A1Y2HZX1_9FUNG</name>
<sequence length="259" mass="26746">MGNKGVFINRAYDPRPESPAATAQFQLMRDVTNAKPVSPNGSPNMSKGDLVERLNAAEADASAGTSTAAGLRHPPGRASMSNPLACSSRSIDISLDSDDDEAQYSPTRQEIGAFAMPSDIRPLPSSVVGPDSLSPMIASRDLSSAASLAAPGDASTLSSSPVLPELGDTPTPSAGVPEPVISADDAEMLSLAFRESLMGSRASLDGKSLRSMQSGPLRSMDREASSSLSRQLSPALEGRLLPPVAPEPTAATEVSLSRS</sequence>
<reference evidence="2 3" key="1">
    <citation type="submission" date="2016-07" db="EMBL/GenBank/DDBJ databases">
        <title>Pervasive Adenine N6-methylation of Active Genes in Fungi.</title>
        <authorList>
            <consortium name="DOE Joint Genome Institute"/>
            <person name="Mondo S.J."/>
            <person name="Dannebaum R.O."/>
            <person name="Kuo R.C."/>
            <person name="Labutti K."/>
            <person name="Haridas S."/>
            <person name="Kuo A."/>
            <person name="Salamov A."/>
            <person name="Ahrendt S.R."/>
            <person name="Lipzen A."/>
            <person name="Sullivan W."/>
            <person name="Andreopoulos W.B."/>
            <person name="Clum A."/>
            <person name="Lindquist E."/>
            <person name="Daum C."/>
            <person name="Ramamoorthy G.K."/>
            <person name="Gryganskyi A."/>
            <person name="Culley D."/>
            <person name="Magnuson J.K."/>
            <person name="James T.Y."/>
            <person name="O'Malley M.A."/>
            <person name="Stajich J.E."/>
            <person name="Spatafora J.W."/>
            <person name="Visel A."/>
            <person name="Grigoriev I.V."/>
        </authorList>
    </citation>
    <scope>NUCLEOTIDE SEQUENCE [LARGE SCALE GENOMIC DNA]</scope>
    <source>
        <strain evidence="2 3">PL171</strain>
    </source>
</reference>
<dbReference type="AlphaFoldDB" id="A0A1Y2HZX1"/>
<dbReference type="EMBL" id="MCFL01000003">
    <property type="protein sequence ID" value="ORZ40157.1"/>
    <property type="molecule type" value="Genomic_DNA"/>
</dbReference>
<gene>
    <name evidence="2" type="ORF">BCR44DRAFT_1424518</name>
</gene>
<dbReference type="Proteomes" id="UP000193411">
    <property type="component" value="Unassembled WGS sequence"/>
</dbReference>
<comment type="caution">
    <text evidence="2">The sequence shown here is derived from an EMBL/GenBank/DDBJ whole genome shotgun (WGS) entry which is preliminary data.</text>
</comment>
<feature type="compositionally biased region" description="Low complexity" evidence="1">
    <location>
        <begin position="247"/>
        <end position="259"/>
    </location>
</feature>
<feature type="compositionally biased region" description="Low complexity" evidence="1">
    <location>
        <begin position="59"/>
        <end position="70"/>
    </location>
</feature>
<feature type="region of interest" description="Disordered" evidence="1">
    <location>
        <begin position="59"/>
        <end position="85"/>
    </location>
</feature>
<keyword evidence="3" id="KW-1185">Reference proteome</keyword>
<feature type="region of interest" description="Disordered" evidence="1">
    <location>
        <begin position="142"/>
        <end position="179"/>
    </location>
</feature>
<feature type="region of interest" description="Disordered" evidence="1">
    <location>
        <begin position="1"/>
        <end position="21"/>
    </location>
</feature>
<evidence type="ECO:0000256" key="1">
    <source>
        <dbReference type="SAM" id="MobiDB-lite"/>
    </source>
</evidence>
<evidence type="ECO:0000313" key="2">
    <source>
        <dbReference type="EMBL" id="ORZ40157.1"/>
    </source>
</evidence>
<protein>
    <submittedName>
        <fullName evidence="2">Uncharacterized protein</fullName>
    </submittedName>
</protein>